<proteinExistence type="predicted"/>
<gene>
    <name evidence="2" type="ORF">LCGC14_0141600</name>
</gene>
<sequence length="555" mass="60786">MSVIYTRSDSIGRKIVPAPLVTMNKSYDTDGDGTKRGSAYKITLTGTLIPFRGSPSGSYSSLNQAFWTLSGDPPDETYEENNEDFNHILRKQEALRWLFSEDGGVLEWQPSNGQPPIKCYPRVVSINFPEGQWADRGEYTVELEAPWVYINGSVELEDDTSTDLISSSSETWSFEDITGRENKQYRVTHEVSADGKLGYDGAGSLYENKNAWEHAKDFVDTRVSGSINSDTMFAALGASDKIAGSYSNVVNIDQAGGTYGVTEEWLVSDLSTYEERQFTVDYDQSQDEYSVTYQGKIEGVSLDSLAGNVSDLNQAKAAVPNVETARITAISYVGSFIGDKTLPISPDKRTFSLNQQDGTVDFTYIWNTSDSSIVFITDTAQHSYSLDNSLNTLTFSQNIEGKGETSTVRLANAKSAVYSSSEALGLAKTLAGTSLSYNLVSIVKAFDERQGTVRSTWTWTDKDAHSTEISIQTQEAVAVVVTIPIPGRATGPIIQNMGTKNSEIITVTIRSKRNTSQPTLATEPYGESGTIIGDSNTWNPQTGAAERTTRFLKET</sequence>
<feature type="region of interest" description="Disordered" evidence="1">
    <location>
        <begin position="513"/>
        <end position="555"/>
    </location>
</feature>
<accession>A0A0F9V116</accession>
<reference evidence="2" key="1">
    <citation type="journal article" date="2015" name="Nature">
        <title>Complex archaea that bridge the gap between prokaryotes and eukaryotes.</title>
        <authorList>
            <person name="Spang A."/>
            <person name="Saw J.H."/>
            <person name="Jorgensen S.L."/>
            <person name="Zaremba-Niedzwiedzka K."/>
            <person name="Martijn J."/>
            <person name="Lind A.E."/>
            <person name="van Eijk R."/>
            <person name="Schleper C."/>
            <person name="Guy L."/>
            <person name="Ettema T.J."/>
        </authorList>
    </citation>
    <scope>NUCLEOTIDE SEQUENCE</scope>
</reference>
<feature type="compositionally biased region" description="Polar residues" evidence="1">
    <location>
        <begin position="533"/>
        <end position="542"/>
    </location>
</feature>
<comment type="caution">
    <text evidence="2">The sequence shown here is derived from an EMBL/GenBank/DDBJ whole genome shotgun (WGS) entry which is preliminary data.</text>
</comment>
<dbReference type="EMBL" id="LAZR01000049">
    <property type="protein sequence ID" value="KKN98915.1"/>
    <property type="molecule type" value="Genomic_DNA"/>
</dbReference>
<evidence type="ECO:0000256" key="1">
    <source>
        <dbReference type="SAM" id="MobiDB-lite"/>
    </source>
</evidence>
<name>A0A0F9V116_9ZZZZ</name>
<dbReference type="AlphaFoldDB" id="A0A0F9V116"/>
<organism evidence="2">
    <name type="scientific">marine sediment metagenome</name>
    <dbReference type="NCBI Taxonomy" id="412755"/>
    <lineage>
        <taxon>unclassified sequences</taxon>
        <taxon>metagenomes</taxon>
        <taxon>ecological metagenomes</taxon>
    </lineage>
</organism>
<evidence type="ECO:0000313" key="2">
    <source>
        <dbReference type="EMBL" id="KKN98915.1"/>
    </source>
</evidence>
<protein>
    <submittedName>
        <fullName evidence="2">Uncharacterized protein</fullName>
    </submittedName>
</protein>